<evidence type="ECO:0000256" key="4">
    <source>
        <dbReference type="SAM" id="MobiDB-lite"/>
    </source>
</evidence>
<gene>
    <name evidence="6" type="ORF">ACIBP5_23315</name>
</gene>
<dbReference type="Gene3D" id="1.25.40.10">
    <property type="entry name" value="Tetratricopeptide repeat domain"/>
    <property type="match status" value="2"/>
</dbReference>
<dbReference type="CDD" id="cd15831">
    <property type="entry name" value="BTAD"/>
    <property type="match status" value="1"/>
</dbReference>
<evidence type="ECO:0000259" key="5">
    <source>
        <dbReference type="PROSITE" id="PS51755"/>
    </source>
</evidence>
<evidence type="ECO:0000256" key="3">
    <source>
        <dbReference type="PROSITE-ProRule" id="PRU01091"/>
    </source>
</evidence>
<dbReference type="Pfam" id="PF03704">
    <property type="entry name" value="BTAD"/>
    <property type="match status" value="1"/>
</dbReference>
<accession>A0ABW8A7Z4</accession>
<comment type="caution">
    <text evidence="6">The sequence shown here is derived from an EMBL/GenBank/DDBJ whole genome shotgun (WGS) entry which is preliminary data.</text>
</comment>
<dbReference type="InterPro" id="IPR036388">
    <property type="entry name" value="WH-like_DNA-bd_sf"/>
</dbReference>
<dbReference type="PROSITE" id="PS51755">
    <property type="entry name" value="OMPR_PHOB"/>
    <property type="match status" value="1"/>
</dbReference>
<dbReference type="SMART" id="SM01043">
    <property type="entry name" value="BTAD"/>
    <property type="match status" value="1"/>
</dbReference>
<dbReference type="InterPro" id="IPR005158">
    <property type="entry name" value="BTAD"/>
</dbReference>
<dbReference type="Pfam" id="PF00486">
    <property type="entry name" value="Trans_reg_C"/>
    <property type="match status" value="1"/>
</dbReference>
<keyword evidence="7" id="KW-1185">Reference proteome</keyword>
<dbReference type="Gene3D" id="1.10.10.10">
    <property type="entry name" value="Winged helix-like DNA-binding domain superfamily/Winged helix DNA-binding domain"/>
    <property type="match status" value="1"/>
</dbReference>
<proteinExistence type="inferred from homology"/>
<feature type="region of interest" description="Disordered" evidence="4">
    <location>
        <begin position="249"/>
        <end position="297"/>
    </location>
</feature>
<dbReference type="SUPFAM" id="SSF48452">
    <property type="entry name" value="TPR-like"/>
    <property type="match status" value="2"/>
</dbReference>
<feature type="region of interest" description="Disordered" evidence="4">
    <location>
        <begin position="756"/>
        <end position="784"/>
    </location>
</feature>
<dbReference type="SMART" id="SM00862">
    <property type="entry name" value="Trans_reg_C"/>
    <property type="match status" value="1"/>
</dbReference>
<dbReference type="Proteomes" id="UP001612928">
    <property type="component" value="Unassembled WGS sequence"/>
</dbReference>
<reference evidence="6 7" key="1">
    <citation type="submission" date="2024-10" db="EMBL/GenBank/DDBJ databases">
        <title>The Natural Products Discovery Center: Release of the First 8490 Sequenced Strains for Exploring Actinobacteria Biosynthetic Diversity.</title>
        <authorList>
            <person name="Kalkreuter E."/>
            <person name="Kautsar S.A."/>
            <person name="Yang D."/>
            <person name="Bader C.D."/>
            <person name="Teijaro C.N."/>
            <person name="Fluegel L."/>
            <person name="Davis C.M."/>
            <person name="Simpson J.R."/>
            <person name="Lauterbach L."/>
            <person name="Steele A.D."/>
            <person name="Gui C."/>
            <person name="Meng S."/>
            <person name="Li G."/>
            <person name="Viehrig K."/>
            <person name="Ye F."/>
            <person name="Su P."/>
            <person name="Kiefer A.F."/>
            <person name="Nichols A."/>
            <person name="Cepeda A.J."/>
            <person name="Yan W."/>
            <person name="Fan B."/>
            <person name="Jiang Y."/>
            <person name="Adhikari A."/>
            <person name="Zheng C.-J."/>
            <person name="Schuster L."/>
            <person name="Cowan T.M."/>
            <person name="Smanski M.J."/>
            <person name="Chevrette M.G."/>
            <person name="De Carvalho L.P.S."/>
            <person name="Shen B."/>
        </authorList>
    </citation>
    <scope>NUCLEOTIDE SEQUENCE [LARGE SCALE GENOMIC DNA]</scope>
    <source>
        <strain evidence="6 7">NPDC049503</strain>
    </source>
</reference>
<dbReference type="PANTHER" id="PTHR47691:SF3">
    <property type="entry name" value="HTH-TYPE TRANSCRIPTIONAL REGULATOR RV0890C-RELATED"/>
    <property type="match status" value="1"/>
</dbReference>
<dbReference type="Pfam" id="PF25872">
    <property type="entry name" value="HTH_77"/>
    <property type="match status" value="1"/>
</dbReference>
<keyword evidence="2 3" id="KW-0238">DNA-binding</keyword>
<evidence type="ECO:0000313" key="7">
    <source>
        <dbReference type="Proteomes" id="UP001612928"/>
    </source>
</evidence>
<name>A0ABW8A7Z4_9ACTN</name>
<protein>
    <submittedName>
        <fullName evidence="6">AfsR/SARP family transcriptional regulator</fullName>
    </submittedName>
</protein>
<dbReference type="InterPro" id="IPR001867">
    <property type="entry name" value="OmpR/PhoB-type_DNA-bd"/>
</dbReference>
<dbReference type="InterPro" id="IPR016032">
    <property type="entry name" value="Sig_transdc_resp-reg_C-effctor"/>
</dbReference>
<dbReference type="SUPFAM" id="SSF46894">
    <property type="entry name" value="C-terminal effector domain of the bipartite response regulators"/>
    <property type="match status" value="1"/>
</dbReference>
<dbReference type="InterPro" id="IPR027417">
    <property type="entry name" value="P-loop_NTPase"/>
</dbReference>
<dbReference type="PANTHER" id="PTHR47691">
    <property type="entry name" value="REGULATOR-RELATED"/>
    <property type="match status" value="1"/>
</dbReference>
<feature type="domain" description="OmpR/PhoB-type" evidence="5">
    <location>
        <begin position="1"/>
        <end position="99"/>
    </location>
</feature>
<dbReference type="InterPro" id="IPR011990">
    <property type="entry name" value="TPR-like_helical_dom_sf"/>
</dbReference>
<dbReference type="Gene3D" id="3.40.50.300">
    <property type="entry name" value="P-loop containing nucleotide triphosphate hydrolases"/>
    <property type="match status" value="1"/>
</dbReference>
<dbReference type="InterPro" id="IPR058852">
    <property type="entry name" value="HTH_77"/>
</dbReference>
<feature type="DNA-binding region" description="OmpR/PhoB-type" evidence="3">
    <location>
        <begin position="1"/>
        <end position="99"/>
    </location>
</feature>
<organism evidence="6 7">
    <name type="scientific">Nonomuraea indica</name>
    <dbReference type="NCBI Taxonomy" id="1581193"/>
    <lineage>
        <taxon>Bacteria</taxon>
        <taxon>Bacillati</taxon>
        <taxon>Actinomycetota</taxon>
        <taxon>Actinomycetes</taxon>
        <taxon>Streptosporangiales</taxon>
        <taxon>Streptosporangiaceae</taxon>
        <taxon>Nonomuraea</taxon>
    </lineage>
</organism>
<dbReference type="RefSeq" id="WP_397022918.1">
    <property type="nucleotide sequence ID" value="NZ_JBITMB010000005.1"/>
</dbReference>
<comment type="similarity">
    <text evidence="1">Belongs to the AfsR/DnrI/RedD regulatory family.</text>
</comment>
<evidence type="ECO:0000313" key="6">
    <source>
        <dbReference type="EMBL" id="MFI7442909.1"/>
    </source>
</evidence>
<feature type="compositionally biased region" description="Pro residues" evidence="4">
    <location>
        <begin position="255"/>
        <end position="285"/>
    </location>
</feature>
<evidence type="ECO:0000256" key="1">
    <source>
        <dbReference type="ARBA" id="ARBA00005820"/>
    </source>
</evidence>
<dbReference type="EMBL" id="JBITMB010000005">
    <property type="protein sequence ID" value="MFI7442909.1"/>
    <property type="molecule type" value="Genomic_DNA"/>
</dbReference>
<evidence type="ECO:0000256" key="2">
    <source>
        <dbReference type="ARBA" id="ARBA00023125"/>
    </source>
</evidence>
<sequence length="1038" mass="108661">MAADCPPPVRVEVLGPLRLLVDGAPVDVPGPKRRAVLALLALAEGRVVTVERLVDALWPSEVPESGRQALHNHVSRLRGHLGPAAERLTLRHDGYRLDLGGDGLDVAHARASLAAARTAARHDPARAFSVLREAYGLWRGPVLADLTEVEPIAAAVEEYARLHREVTDAMIAAAVDAGQADRVLDRAAASCAADPLREPAVLLLMRALAATGQAPEALRVARAHRRRLADETGLDPSPALAELERAVARGAAGPRPAPTPPDQPGPAGPPPPAEHPSSTPRPEPAGPAAHPGLGVYDGLRTPVAPATPLIGRAPQVAALHQVLAAERLVTLAGPGGVGKTRVALEVARQSGPAPVLMLAPVTDPAAIAHALAAALNLKVVQGDVLSACVALLGDQPGLLVIDNCEHLLDGVRDLTGVLLSCCPRLRLLATSREPLGLAAEHVSRLAPLALPHSAEDPSRVPSVALFLDRAHRVRPGPPPTPDDLRAVADIVRRLDGMPLAIELAAGRLSTFSLTDLRDRLDRSLDLLGGGTAGADTRHRTLRATIDWSYRLLTDDERRLFRHLSVFADGVALDTAERLAAGLGLRGDPGSALARLVDTSMIEAAFEGGTRYRMLETLRAFGLDRLAAAGEDEAAAERMLRWATELTAWIAETMTTEREPDADAVLRRELPNLRAAWRLARDRRDPDAAAAMVVALYEAVAYRDLAEIRDWAEELAGDPALAAHPRAPAVLGTAAEAVYHRGDYRRADRLARAGLAKVPGGDGPAKVPGGDGPAKVPGGDGPAKVSGGDGSWHCLSVLSVADLARGAYGDVVEHSLAAAELAGPQRENLGIAALAKAYAGDLDAARELNDRGLAAAVSPTMLSWGAYVVGEIDNAAGRSEPAERHYLRAIDLARASGATFLVGVATVGLLTVRAEAGRTPEALGGYRDVIDYFARNGNWTHLWVTLRNLAGLLRRLGDDEPAALIDAAAGQAPDAPAVNAAPDARAVAHDAATACAGTHDAPTMIAAPPSCAAPVTPVLGRAAVLDVARRAIERNLTRS</sequence>
<dbReference type="SUPFAM" id="SSF52540">
    <property type="entry name" value="P-loop containing nucleoside triphosphate hydrolases"/>
    <property type="match status" value="1"/>
</dbReference>